<dbReference type="RefSeq" id="WP_151178975.1">
    <property type="nucleotide sequence ID" value="NZ_CP042906.1"/>
</dbReference>
<accession>A0A5J6MMU2</accession>
<dbReference type="Proteomes" id="UP000326202">
    <property type="component" value="Chromosome"/>
</dbReference>
<dbReference type="AlphaFoldDB" id="A0A5J6MMU2"/>
<dbReference type="Pfam" id="PF08511">
    <property type="entry name" value="COQ9"/>
    <property type="match status" value="1"/>
</dbReference>
<dbReference type="KEGG" id="htq:FRZ44_41690"/>
<evidence type="ECO:0000256" key="1">
    <source>
        <dbReference type="ARBA" id="ARBA00004749"/>
    </source>
</evidence>
<dbReference type="NCBIfam" id="TIGR02396">
    <property type="entry name" value="diverge_rpsU"/>
    <property type="match status" value="1"/>
</dbReference>
<evidence type="ECO:0000313" key="8">
    <source>
        <dbReference type="EMBL" id="QEX18858.1"/>
    </source>
</evidence>
<evidence type="ECO:0000256" key="2">
    <source>
        <dbReference type="ARBA" id="ARBA00010766"/>
    </source>
</evidence>
<feature type="domain" description="COQ9 C-terminal" evidence="7">
    <location>
        <begin position="118"/>
        <end position="188"/>
    </location>
</feature>
<dbReference type="OrthoDB" id="7201143at2"/>
<keyword evidence="9" id="KW-1185">Reference proteome</keyword>
<evidence type="ECO:0000313" key="9">
    <source>
        <dbReference type="Proteomes" id="UP000326202"/>
    </source>
</evidence>
<proteinExistence type="inferred from homology"/>
<dbReference type="PANTHER" id="PTHR21427:SF19">
    <property type="entry name" value="UBIQUINONE BIOSYNTHESIS PROTEIN COQ9, MITOCHONDRIAL"/>
    <property type="match status" value="1"/>
</dbReference>
<organism evidence="8 9">
    <name type="scientific">Hypericibacter terrae</name>
    <dbReference type="NCBI Taxonomy" id="2602015"/>
    <lineage>
        <taxon>Bacteria</taxon>
        <taxon>Pseudomonadati</taxon>
        <taxon>Pseudomonadota</taxon>
        <taxon>Alphaproteobacteria</taxon>
        <taxon>Rhodospirillales</taxon>
        <taxon>Dongiaceae</taxon>
        <taxon>Hypericibacter</taxon>
    </lineage>
</organism>
<name>A0A5J6MMU2_9PROT</name>
<dbReference type="GO" id="GO:0006744">
    <property type="term" value="P:ubiquinone biosynthetic process"/>
    <property type="evidence" value="ECO:0007669"/>
    <property type="project" value="UniProtKB-KW"/>
</dbReference>
<keyword evidence="3" id="KW-0831">Ubiquinone biosynthesis</keyword>
<comment type="function">
    <text evidence="6">Membrane-associated protein that warps the membrane surface to access and bind aromatic isoprenes with high specificity, including ubiquinone (CoQ) isoprene intermediates and presents them directly to COQ7, therefore facilitating the COQ7-mediated hydroxylase step. Participates in the biosynthesis of coenzyme Q, also named ubiquinone, an essential lipid-soluble electron transporter for aerobic cellular respiration.</text>
</comment>
<dbReference type="Gene3D" id="1.10.357.10">
    <property type="entry name" value="Tetracycline Repressor, domain 2"/>
    <property type="match status" value="1"/>
</dbReference>
<evidence type="ECO:0000259" key="7">
    <source>
        <dbReference type="Pfam" id="PF08511"/>
    </source>
</evidence>
<reference evidence="8 9" key="1">
    <citation type="submission" date="2019-08" db="EMBL/GenBank/DDBJ databases">
        <title>Hyperibacter terrae gen. nov., sp. nov. and Hyperibacter viscosus sp. nov., two new members in the family Rhodospirillaceae isolated from the rhizosphere of Hypericum perforatum.</title>
        <authorList>
            <person name="Noviana Z."/>
        </authorList>
    </citation>
    <scope>NUCLEOTIDE SEQUENCE [LARGE SCALE GENOMIC DNA]</scope>
    <source>
        <strain evidence="8 9">R5913</strain>
    </source>
</reference>
<protein>
    <recommendedName>
        <fullName evidence="7">COQ9 C-terminal domain-containing protein</fullName>
    </recommendedName>
</protein>
<keyword evidence="4" id="KW-0809">Transit peptide</keyword>
<gene>
    <name evidence="8" type="ORF">FRZ44_41690</name>
</gene>
<evidence type="ECO:0000256" key="3">
    <source>
        <dbReference type="ARBA" id="ARBA00022688"/>
    </source>
</evidence>
<dbReference type="GO" id="GO:0008289">
    <property type="term" value="F:lipid binding"/>
    <property type="evidence" value="ECO:0007669"/>
    <property type="project" value="UniProtKB-KW"/>
</dbReference>
<dbReference type="InterPro" id="IPR012762">
    <property type="entry name" value="Ubiq_biosynth_COQ9"/>
</dbReference>
<dbReference type="EMBL" id="CP042906">
    <property type="protein sequence ID" value="QEX18858.1"/>
    <property type="molecule type" value="Genomic_DNA"/>
</dbReference>
<evidence type="ECO:0000256" key="4">
    <source>
        <dbReference type="ARBA" id="ARBA00022946"/>
    </source>
</evidence>
<comment type="pathway">
    <text evidence="1">Cofactor biosynthesis; ubiquinone biosynthesis.</text>
</comment>
<keyword evidence="5" id="KW-0446">Lipid-binding</keyword>
<dbReference type="PANTHER" id="PTHR21427">
    <property type="entry name" value="UBIQUINONE BIOSYNTHESIS PROTEIN COQ9, MITOCHONDRIAL"/>
    <property type="match status" value="1"/>
</dbReference>
<comment type="similarity">
    <text evidence="2">Belongs to the COQ9 family.</text>
</comment>
<sequence length="218" mass="24550">MKPADANRDVYVALLRTVLRHVPFDGWSPAALKAGAADLGLDLPKALLLVPGGMTELAALFHEEADRQMLEALAKRDLASLKIRERVALAVRLRLEPWNADREAVRRLLGFLAQPQEAPRAAKLLYRTVDAIWHGIGDRSTDYNFYTKRALLAGVVSSTALYWLDDKSEGCRESWTFLDRRIADVMKIPQQIGRAKKLFEKLPDPARILRRLRRGNAA</sequence>
<evidence type="ECO:0000256" key="5">
    <source>
        <dbReference type="ARBA" id="ARBA00023121"/>
    </source>
</evidence>
<evidence type="ECO:0000256" key="6">
    <source>
        <dbReference type="ARBA" id="ARBA00058104"/>
    </source>
</evidence>
<dbReference type="InterPro" id="IPR013718">
    <property type="entry name" value="COQ9_C"/>
</dbReference>